<gene>
    <name evidence="1" type="ORF">ATO12_03660</name>
</gene>
<keyword evidence="2" id="KW-1185">Reference proteome</keyword>
<dbReference type="Proteomes" id="UP000023541">
    <property type="component" value="Unassembled WGS sequence"/>
</dbReference>
<proteinExistence type="predicted"/>
<protein>
    <submittedName>
        <fullName evidence="1">Uncharacterized protein</fullName>
    </submittedName>
</protein>
<sequence length="353" mass="41333">MFIQKEKVTTNVKNSWCFTIDENVYAYLNENWNITIVQSDVHEVVINYHINRVHLSKDLLFILKEDNSLITYDYLKRTYVEYGLDESDKIIWGQDLSKEDIFFSQQISLIEVTTGRLNRKTGIKTIIENFYPCFFVKNLIFGKVNNKIIKYSIDGGDLWQFDLQQLGTFFKIGRGNTKIEVFKFLGVFENDLLVLLNDSSILRLDIKTGGLVNRFCLTLFKNTSKELKAIYSNIQLYGDILVYFRSGKYAEYCLKDDIIKKEFDIENQLKNKKLHDNAPGYIKENNLLYYFVTGFGSFSLPSLVVFDLVAKEIIWKDVHNNPNVSYKDFRKNKNNLFVLDSDNTLHIFEKESV</sequence>
<dbReference type="STRING" id="1317122.ATO12_03660"/>
<dbReference type="EMBL" id="AQRA01000001">
    <property type="protein sequence ID" value="EZH75900.1"/>
    <property type="molecule type" value="Genomic_DNA"/>
</dbReference>
<dbReference type="SUPFAM" id="SSF69322">
    <property type="entry name" value="Tricorn protease domain 2"/>
    <property type="match status" value="1"/>
</dbReference>
<dbReference type="AlphaFoldDB" id="A0A023C0V3"/>
<reference evidence="1 2" key="1">
    <citation type="submission" date="2014-04" db="EMBL/GenBank/DDBJ databases">
        <title>Aquimarina sp. 22II-S11-z7 Genome Sequencing.</title>
        <authorList>
            <person name="Lai Q."/>
        </authorList>
    </citation>
    <scope>NUCLEOTIDE SEQUENCE [LARGE SCALE GENOMIC DNA]</scope>
    <source>
        <strain evidence="1 2">22II-S11-z7</strain>
    </source>
</reference>
<dbReference type="RefSeq" id="WP_034238702.1">
    <property type="nucleotide sequence ID" value="NZ_AQRA01000001.1"/>
</dbReference>
<comment type="caution">
    <text evidence="1">The sequence shown here is derived from an EMBL/GenBank/DDBJ whole genome shotgun (WGS) entry which is preliminary data.</text>
</comment>
<organism evidence="1 2">
    <name type="scientific">Aquimarina atlantica</name>
    <dbReference type="NCBI Taxonomy" id="1317122"/>
    <lineage>
        <taxon>Bacteria</taxon>
        <taxon>Pseudomonadati</taxon>
        <taxon>Bacteroidota</taxon>
        <taxon>Flavobacteriia</taxon>
        <taxon>Flavobacteriales</taxon>
        <taxon>Flavobacteriaceae</taxon>
        <taxon>Aquimarina</taxon>
    </lineage>
</organism>
<evidence type="ECO:0000313" key="1">
    <source>
        <dbReference type="EMBL" id="EZH75900.1"/>
    </source>
</evidence>
<name>A0A023C0V3_9FLAO</name>
<accession>A0A023C0V3</accession>
<dbReference type="OrthoDB" id="1147032at2"/>
<evidence type="ECO:0000313" key="2">
    <source>
        <dbReference type="Proteomes" id="UP000023541"/>
    </source>
</evidence>